<proteinExistence type="predicted"/>
<protein>
    <recommendedName>
        <fullName evidence="3">Addiction module antidote protein</fullName>
    </recommendedName>
</protein>
<reference evidence="1 2" key="1">
    <citation type="submission" date="2020-03" db="EMBL/GenBank/DDBJ databases">
        <title>Genome sequence of strain Massilia sp. TW-1.</title>
        <authorList>
            <person name="Chaudhary D.K."/>
        </authorList>
    </citation>
    <scope>NUCLEOTIDE SEQUENCE [LARGE SCALE GENOMIC DNA]</scope>
    <source>
        <strain evidence="1 2">TW-1</strain>
    </source>
</reference>
<accession>A0ABX0PFA4</accession>
<dbReference type="RefSeq" id="WP_166861365.1">
    <property type="nucleotide sequence ID" value="NZ_JAAQOM010000012.1"/>
</dbReference>
<organism evidence="1 2">
    <name type="scientific">Telluria antibiotica</name>
    <dbReference type="NCBI Taxonomy" id="2717319"/>
    <lineage>
        <taxon>Bacteria</taxon>
        <taxon>Pseudomonadati</taxon>
        <taxon>Pseudomonadota</taxon>
        <taxon>Betaproteobacteria</taxon>
        <taxon>Burkholderiales</taxon>
        <taxon>Oxalobacteraceae</taxon>
        <taxon>Telluria group</taxon>
        <taxon>Telluria</taxon>
    </lineage>
</organism>
<evidence type="ECO:0000313" key="2">
    <source>
        <dbReference type="Proteomes" id="UP000716322"/>
    </source>
</evidence>
<dbReference type="Pfam" id="PF21716">
    <property type="entry name" value="dnstrm_HI1420"/>
    <property type="match status" value="1"/>
</dbReference>
<dbReference type="InterPro" id="IPR014057">
    <property type="entry name" value="HI1420"/>
</dbReference>
<evidence type="ECO:0000313" key="1">
    <source>
        <dbReference type="EMBL" id="NIA55797.1"/>
    </source>
</evidence>
<evidence type="ECO:0008006" key="3">
    <source>
        <dbReference type="Google" id="ProtNLM"/>
    </source>
</evidence>
<name>A0ABX0PFA4_9BURK</name>
<dbReference type="EMBL" id="JAAQOM010000012">
    <property type="protein sequence ID" value="NIA55797.1"/>
    <property type="molecule type" value="Genomic_DNA"/>
</dbReference>
<sequence length="91" mass="8907">MTAADASPPLDTLEGVAGYLAAAFDAGDPDTMTQALALVARAGGLAPLAAAAGVPRAELAAALEAGEIGLDALLSIMKVIDLHRPADGALN</sequence>
<comment type="caution">
    <text evidence="1">The sequence shown here is derived from an EMBL/GenBank/DDBJ whole genome shotgun (WGS) entry which is preliminary data.</text>
</comment>
<gene>
    <name evidence="1" type="ORF">HAV22_19365</name>
</gene>
<dbReference type="Proteomes" id="UP000716322">
    <property type="component" value="Unassembled WGS sequence"/>
</dbReference>
<keyword evidence="2" id="KW-1185">Reference proteome</keyword>